<organism evidence="1 2">
    <name type="scientific">Dictyocaulus viviparus</name>
    <name type="common">Bovine lungworm</name>
    <dbReference type="NCBI Taxonomy" id="29172"/>
    <lineage>
        <taxon>Eukaryota</taxon>
        <taxon>Metazoa</taxon>
        <taxon>Ecdysozoa</taxon>
        <taxon>Nematoda</taxon>
        <taxon>Chromadorea</taxon>
        <taxon>Rhabditida</taxon>
        <taxon>Rhabditina</taxon>
        <taxon>Rhabditomorpha</taxon>
        <taxon>Strongyloidea</taxon>
        <taxon>Metastrongylidae</taxon>
        <taxon>Dictyocaulus</taxon>
    </lineage>
</organism>
<gene>
    <name evidence="1" type="ORF">DICVIV_12318</name>
</gene>
<dbReference type="InterPro" id="IPR029071">
    <property type="entry name" value="Ubiquitin-like_domsf"/>
</dbReference>
<evidence type="ECO:0000313" key="2">
    <source>
        <dbReference type="Proteomes" id="UP000053766"/>
    </source>
</evidence>
<accession>A0A0D8XD74</accession>
<evidence type="ECO:0000313" key="1">
    <source>
        <dbReference type="EMBL" id="KJH41707.1"/>
    </source>
</evidence>
<sequence length="114" mass="12916">MPPPKVYTVTKLQNMTIPPIPSDGRIALPVIHKDALLFWYKADAHAPFKDLMILSQLYTGIDYCAITFICNRYPIAEHQSPAQLGLHHGDPVMLRFDGRFRKNPAVEFSPAIKK</sequence>
<name>A0A0D8XD74_DICVI</name>
<dbReference type="OrthoDB" id="10587326at2759"/>
<reference evidence="2" key="2">
    <citation type="journal article" date="2016" name="Sci. Rep.">
        <title>Dictyocaulus viviparus genome, variome and transcriptome elucidate lungworm biology and support future intervention.</title>
        <authorList>
            <person name="McNulty S.N."/>
            <person name="Strube C."/>
            <person name="Rosa B.A."/>
            <person name="Martin J.C."/>
            <person name="Tyagi R."/>
            <person name="Choi Y.J."/>
            <person name="Wang Q."/>
            <person name="Hallsworth Pepin K."/>
            <person name="Zhang X."/>
            <person name="Ozersky P."/>
            <person name="Wilson R.K."/>
            <person name="Sternberg P.W."/>
            <person name="Gasser R.B."/>
            <person name="Mitreva M."/>
        </authorList>
    </citation>
    <scope>NUCLEOTIDE SEQUENCE [LARGE SCALE GENOMIC DNA]</scope>
    <source>
        <strain evidence="2">HannoverDv2000</strain>
    </source>
</reference>
<keyword evidence="2" id="KW-1185">Reference proteome</keyword>
<reference evidence="1 2" key="1">
    <citation type="submission" date="2013-11" db="EMBL/GenBank/DDBJ databases">
        <title>Draft genome of the bovine lungworm Dictyocaulus viviparus.</title>
        <authorList>
            <person name="Mitreva M."/>
        </authorList>
    </citation>
    <scope>NUCLEOTIDE SEQUENCE [LARGE SCALE GENOMIC DNA]</scope>
    <source>
        <strain evidence="1 2">HannoverDv2000</strain>
    </source>
</reference>
<protein>
    <submittedName>
        <fullName evidence="1">Uncharacterized protein</fullName>
    </submittedName>
</protein>
<dbReference type="SUPFAM" id="SSF54236">
    <property type="entry name" value="Ubiquitin-like"/>
    <property type="match status" value="1"/>
</dbReference>
<proteinExistence type="predicted"/>
<dbReference type="Proteomes" id="UP000053766">
    <property type="component" value="Unassembled WGS sequence"/>
</dbReference>
<dbReference type="EMBL" id="KN716775">
    <property type="protein sequence ID" value="KJH41707.1"/>
    <property type="molecule type" value="Genomic_DNA"/>
</dbReference>
<dbReference type="AlphaFoldDB" id="A0A0D8XD74"/>